<feature type="transmembrane region" description="Helical" evidence="1">
    <location>
        <begin position="25"/>
        <end position="45"/>
    </location>
</feature>
<evidence type="ECO:0000256" key="1">
    <source>
        <dbReference type="SAM" id="Phobius"/>
    </source>
</evidence>
<reference evidence="2 3" key="1">
    <citation type="submission" date="2019-05" db="EMBL/GenBank/DDBJ databases">
        <title>Another draft genome of Portunus trituberculatus and its Hox gene families provides insights of decapod evolution.</title>
        <authorList>
            <person name="Jeong J.-H."/>
            <person name="Song I."/>
            <person name="Kim S."/>
            <person name="Choi T."/>
            <person name="Kim D."/>
            <person name="Ryu S."/>
            <person name="Kim W."/>
        </authorList>
    </citation>
    <scope>NUCLEOTIDE SEQUENCE [LARGE SCALE GENOMIC DNA]</scope>
    <source>
        <tissue evidence="2">Muscle</tissue>
    </source>
</reference>
<comment type="caution">
    <text evidence="2">The sequence shown here is derived from an EMBL/GenBank/DDBJ whole genome shotgun (WGS) entry which is preliminary data.</text>
</comment>
<name>A0A5B7FTC0_PORTR</name>
<keyword evidence="1" id="KW-1133">Transmembrane helix</keyword>
<dbReference type="AlphaFoldDB" id="A0A5B7FTC0"/>
<dbReference type="EMBL" id="VSRR010008455">
    <property type="protein sequence ID" value="MPC48766.1"/>
    <property type="molecule type" value="Genomic_DNA"/>
</dbReference>
<gene>
    <name evidence="2" type="ORF">E2C01_042550</name>
</gene>
<evidence type="ECO:0000313" key="3">
    <source>
        <dbReference type="Proteomes" id="UP000324222"/>
    </source>
</evidence>
<organism evidence="2 3">
    <name type="scientific">Portunus trituberculatus</name>
    <name type="common">Swimming crab</name>
    <name type="synonym">Neptunus trituberculatus</name>
    <dbReference type="NCBI Taxonomy" id="210409"/>
    <lineage>
        <taxon>Eukaryota</taxon>
        <taxon>Metazoa</taxon>
        <taxon>Ecdysozoa</taxon>
        <taxon>Arthropoda</taxon>
        <taxon>Crustacea</taxon>
        <taxon>Multicrustacea</taxon>
        <taxon>Malacostraca</taxon>
        <taxon>Eumalacostraca</taxon>
        <taxon>Eucarida</taxon>
        <taxon>Decapoda</taxon>
        <taxon>Pleocyemata</taxon>
        <taxon>Brachyura</taxon>
        <taxon>Eubrachyura</taxon>
        <taxon>Portunoidea</taxon>
        <taxon>Portunidae</taxon>
        <taxon>Portuninae</taxon>
        <taxon>Portunus</taxon>
    </lineage>
</organism>
<dbReference type="Proteomes" id="UP000324222">
    <property type="component" value="Unassembled WGS sequence"/>
</dbReference>
<accession>A0A5B7FTC0</accession>
<keyword evidence="1" id="KW-0812">Transmembrane</keyword>
<keyword evidence="1" id="KW-0472">Membrane</keyword>
<proteinExistence type="predicted"/>
<evidence type="ECO:0000313" key="2">
    <source>
        <dbReference type="EMBL" id="MPC48766.1"/>
    </source>
</evidence>
<sequence length="63" mass="7142">MIPYKYYLIGFKAPVGTLEEYMWEVLLSFCSLMGQAILFIVAPILGPISPPNRIFGVTTWASW</sequence>
<protein>
    <submittedName>
        <fullName evidence="2">Uncharacterized protein</fullName>
    </submittedName>
</protein>
<keyword evidence="3" id="KW-1185">Reference proteome</keyword>